<dbReference type="AlphaFoldDB" id="A0A7G9QK43"/>
<reference evidence="1 2" key="1">
    <citation type="submission" date="2020-08" db="EMBL/GenBank/DDBJ databases">
        <title>Genome sequence of Pedobacter roseus KACC 11594T.</title>
        <authorList>
            <person name="Hyun D.-W."/>
            <person name="Bae J.-W."/>
        </authorList>
    </citation>
    <scope>NUCLEOTIDE SEQUENCE [LARGE SCALE GENOMIC DNA]</scope>
    <source>
        <strain evidence="1 2">KACC 11594</strain>
    </source>
</reference>
<gene>
    <name evidence="1" type="ORF">H9L23_06400</name>
</gene>
<sequence length="129" mass="15097">MIIYDAPYKEVNSFLTKEKNYKAFKQATPAEFTVYHYFLNRGKAAEEEVITGMGFETEPGKINTDLYYKSRDSSFVDNLQKQISNLGLKLDREHSTNEVKSFEYSNSRLAIKFTYSTSKNYMILFSRKH</sequence>
<name>A0A7G9QK43_9SPHI</name>
<keyword evidence="2" id="KW-1185">Reference proteome</keyword>
<dbReference type="RefSeq" id="WP_187594182.1">
    <property type="nucleotide sequence ID" value="NZ_CP060723.1"/>
</dbReference>
<proteinExistence type="predicted"/>
<accession>A0A7G9QK43</accession>
<evidence type="ECO:0000313" key="2">
    <source>
        <dbReference type="Proteomes" id="UP000515806"/>
    </source>
</evidence>
<evidence type="ECO:0000313" key="1">
    <source>
        <dbReference type="EMBL" id="QNN43718.1"/>
    </source>
</evidence>
<organism evidence="1 2">
    <name type="scientific">Pedobacter roseus</name>
    <dbReference type="NCBI Taxonomy" id="336820"/>
    <lineage>
        <taxon>Bacteria</taxon>
        <taxon>Pseudomonadati</taxon>
        <taxon>Bacteroidota</taxon>
        <taxon>Sphingobacteriia</taxon>
        <taxon>Sphingobacteriales</taxon>
        <taxon>Sphingobacteriaceae</taxon>
        <taxon>Pedobacter</taxon>
    </lineage>
</organism>
<dbReference type="Proteomes" id="UP000515806">
    <property type="component" value="Chromosome"/>
</dbReference>
<protein>
    <submittedName>
        <fullName evidence="1">Uncharacterized protein</fullName>
    </submittedName>
</protein>
<dbReference type="EMBL" id="CP060723">
    <property type="protein sequence ID" value="QNN43718.1"/>
    <property type="molecule type" value="Genomic_DNA"/>
</dbReference>
<dbReference type="KEGG" id="proe:H9L23_06400"/>